<feature type="transmembrane region" description="Helical" evidence="7">
    <location>
        <begin position="211"/>
        <end position="230"/>
    </location>
</feature>
<dbReference type="GO" id="GO:0005886">
    <property type="term" value="C:plasma membrane"/>
    <property type="evidence" value="ECO:0007669"/>
    <property type="project" value="UniProtKB-SubCell"/>
</dbReference>
<evidence type="ECO:0000256" key="7">
    <source>
        <dbReference type="SAM" id="Phobius"/>
    </source>
</evidence>
<dbReference type="AlphaFoldDB" id="A0A4S4FY78"/>
<evidence type="ECO:0000256" key="5">
    <source>
        <dbReference type="ARBA" id="ARBA00023136"/>
    </source>
</evidence>
<keyword evidence="2" id="KW-1003">Cell membrane</keyword>
<accession>A0A4S4FY78</accession>
<feature type="transmembrane region" description="Helical" evidence="7">
    <location>
        <begin position="62"/>
        <end position="84"/>
    </location>
</feature>
<dbReference type="NCBIfam" id="TIGR00765">
    <property type="entry name" value="yihY_not_rbn"/>
    <property type="match status" value="1"/>
</dbReference>
<keyword evidence="4 7" id="KW-1133">Transmembrane helix</keyword>
<comment type="caution">
    <text evidence="8">The sequence shown here is derived from an EMBL/GenBank/DDBJ whole genome shotgun (WGS) entry which is preliminary data.</text>
</comment>
<feature type="transmembrane region" description="Helical" evidence="7">
    <location>
        <begin position="168"/>
        <end position="191"/>
    </location>
</feature>
<dbReference type="OrthoDB" id="9781030at2"/>
<feature type="transmembrane region" description="Helical" evidence="7">
    <location>
        <begin position="242"/>
        <end position="266"/>
    </location>
</feature>
<organism evidence="8 9">
    <name type="scientific">Orlajensenia flava</name>
    <dbReference type="NCBI Taxonomy" id="2565934"/>
    <lineage>
        <taxon>Bacteria</taxon>
        <taxon>Bacillati</taxon>
        <taxon>Actinomycetota</taxon>
        <taxon>Actinomycetes</taxon>
        <taxon>Micrococcales</taxon>
        <taxon>Microbacteriaceae</taxon>
        <taxon>Orlajensenia</taxon>
    </lineage>
</organism>
<feature type="transmembrane region" description="Helical" evidence="7">
    <location>
        <begin position="278"/>
        <end position="299"/>
    </location>
</feature>
<feature type="compositionally biased region" description="Basic and acidic residues" evidence="6">
    <location>
        <begin position="21"/>
        <end position="33"/>
    </location>
</feature>
<dbReference type="Proteomes" id="UP000307380">
    <property type="component" value="Unassembled WGS sequence"/>
</dbReference>
<reference evidence="8 9" key="1">
    <citation type="submission" date="2019-04" db="EMBL/GenBank/DDBJ databases">
        <authorList>
            <person name="Jiang L."/>
        </authorList>
    </citation>
    <scope>NUCLEOTIDE SEQUENCE [LARGE SCALE GENOMIC DNA]</scope>
    <source>
        <strain evidence="8 9">YIM 131861</strain>
    </source>
</reference>
<dbReference type="InterPro" id="IPR017039">
    <property type="entry name" value="Virul_fac_BrkB"/>
</dbReference>
<dbReference type="PANTHER" id="PTHR30213:SF0">
    <property type="entry name" value="UPF0761 MEMBRANE PROTEIN YIHY"/>
    <property type="match status" value="1"/>
</dbReference>
<sequence>MRHGGAEGASVTQADEAAVAAEEKQVAPRGPQDLRPETWRYIVARTTRGFGFDDLPDAAASLTYYGVLSIFPALIAIVAGFVTFGDGRSAIETLLKGFDNALPGMSTKSLMDALDELAKVSGIWPFILGTLLTVWTVSRYVGGFSRAMNRIYGIDEGRGFMKLKPQQLLVSVAYIIIVGLMGSLIVLSGSVADAVGEALGIGEPWLTLWSIVKWPLLVLLAVLLIGLLYYATPNRHITQFRWLSFGAVIALTTLIISSAVFFIYVLNFSNYDKIYRSLAGALIALIWLWIANLALLFGAEFDAQVERGRQLQAGIAAEDSLQLEVRDDRLALKRAKLKADLRSGGVEIRHNAAPRAPR</sequence>
<gene>
    <name evidence="8" type="ORF">E6C70_04260</name>
</gene>
<comment type="subcellular location">
    <subcellularLocation>
        <location evidence="1">Cell membrane</location>
        <topology evidence="1">Multi-pass membrane protein</topology>
    </subcellularLocation>
</comment>
<keyword evidence="5 7" id="KW-0472">Membrane</keyword>
<feature type="region of interest" description="Disordered" evidence="6">
    <location>
        <begin position="1"/>
        <end position="33"/>
    </location>
</feature>
<evidence type="ECO:0000313" key="9">
    <source>
        <dbReference type="Proteomes" id="UP000307380"/>
    </source>
</evidence>
<protein>
    <submittedName>
        <fullName evidence="8">YihY/virulence factor BrkB family protein</fullName>
    </submittedName>
</protein>
<evidence type="ECO:0000256" key="4">
    <source>
        <dbReference type="ARBA" id="ARBA00022989"/>
    </source>
</evidence>
<evidence type="ECO:0000256" key="6">
    <source>
        <dbReference type="SAM" id="MobiDB-lite"/>
    </source>
</evidence>
<evidence type="ECO:0000256" key="2">
    <source>
        <dbReference type="ARBA" id="ARBA00022475"/>
    </source>
</evidence>
<evidence type="ECO:0000256" key="3">
    <source>
        <dbReference type="ARBA" id="ARBA00022692"/>
    </source>
</evidence>
<feature type="transmembrane region" description="Helical" evidence="7">
    <location>
        <begin position="123"/>
        <end position="142"/>
    </location>
</feature>
<feature type="compositionally biased region" description="Low complexity" evidence="6">
    <location>
        <begin position="9"/>
        <end position="20"/>
    </location>
</feature>
<dbReference type="EMBL" id="SSSN01000003">
    <property type="protein sequence ID" value="THG35281.1"/>
    <property type="molecule type" value="Genomic_DNA"/>
</dbReference>
<evidence type="ECO:0000313" key="8">
    <source>
        <dbReference type="EMBL" id="THG35281.1"/>
    </source>
</evidence>
<dbReference type="PANTHER" id="PTHR30213">
    <property type="entry name" value="INNER MEMBRANE PROTEIN YHJD"/>
    <property type="match status" value="1"/>
</dbReference>
<keyword evidence="9" id="KW-1185">Reference proteome</keyword>
<proteinExistence type="predicted"/>
<evidence type="ECO:0000256" key="1">
    <source>
        <dbReference type="ARBA" id="ARBA00004651"/>
    </source>
</evidence>
<name>A0A4S4FY78_9MICO</name>
<keyword evidence="3 7" id="KW-0812">Transmembrane</keyword>
<dbReference type="Pfam" id="PF03631">
    <property type="entry name" value="Virul_fac_BrkB"/>
    <property type="match status" value="1"/>
</dbReference>